<feature type="compositionally biased region" description="Low complexity" evidence="1">
    <location>
        <begin position="198"/>
        <end position="251"/>
    </location>
</feature>
<evidence type="ECO:0000313" key="4">
    <source>
        <dbReference type="EMBL" id="GGR29514.1"/>
    </source>
</evidence>
<feature type="transmembrane region" description="Helical" evidence="2">
    <location>
        <begin position="167"/>
        <end position="189"/>
    </location>
</feature>
<name>A0A918CKY7_AGRME</name>
<reference evidence="4" key="2">
    <citation type="submission" date="2020-09" db="EMBL/GenBank/DDBJ databases">
        <authorList>
            <person name="Sun Q."/>
            <person name="Ohkuma M."/>
        </authorList>
    </citation>
    <scope>NUCLEOTIDE SEQUENCE</scope>
    <source>
        <strain evidence="4">JCM 3346</strain>
    </source>
</reference>
<feature type="compositionally biased region" description="Basic and acidic residues" evidence="1">
    <location>
        <begin position="279"/>
        <end position="308"/>
    </location>
</feature>
<keyword evidence="2" id="KW-0812">Transmembrane</keyword>
<dbReference type="Pfam" id="PF04024">
    <property type="entry name" value="PspC"/>
    <property type="match status" value="1"/>
</dbReference>
<feature type="transmembrane region" description="Helical" evidence="2">
    <location>
        <begin position="77"/>
        <end position="104"/>
    </location>
</feature>
<evidence type="ECO:0000259" key="3">
    <source>
        <dbReference type="Pfam" id="PF04024"/>
    </source>
</evidence>
<evidence type="ECO:0000313" key="5">
    <source>
        <dbReference type="Proteomes" id="UP000610303"/>
    </source>
</evidence>
<dbReference type="InterPro" id="IPR007168">
    <property type="entry name" value="Phageshock_PspC_N"/>
</dbReference>
<proteinExistence type="predicted"/>
<keyword evidence="2" id="KW-1133">Transmembrane helix</keyword>
<dbReference type="Proteomes" id="UP000610303">
    <property type="component" value="Unassembled WGS sequence"/>
</dbReference>
<feature type="domain" description="Phage shock protein PspC N-terminal" evidence="3">
    <location>
        <begin position="55"/>
        <end position="106"/>
    </location>
</feature>
<comment type="caution">
    <text evidence="4">The sequence shown here is derived from an EMBL/GenBank/DDBJ whole genome shotgun (WGS) entry which is preliminary data.</text>
</comment>
<feature type="compositionally biased region" description="Gly residues" evidence="1">
    <location>
        <begin position="26"/>
        <end position="41"/>
    </location>
</feature>
<organism evidence="4 5">
    <name type="scientific">Agromyces mediolanus</name>
    <name type="common">Corynebacterium mediolanum</name>
    <dbReference type="NCBI Taxonomy" id="41986"/>
    <lineage>
        <taxon>Bacteria</taxon>
        <taxon>Bacillati</taxon>
        <taxon>Actinomycetota</taxon>
        <taxon>Actinomycetes</taxon>
        <taxon>Micrococcales</taxon>
        <taxon>Microbacteriaceae</taxon>
        <taxon>Agromyces</taxon>
    </lineage>
</organism>
<sequence>METNRTAPHDAEAPRDEQGERTTDGRGTGGGAGGSAPNGGPGSGFFADLRRAGVPRREGWIGGVCAGVAARIGLDPILVRGIVVVLAVLGAPFLLIYAAAWLLLPDLEGRIHLEQLFRGVVDPALAGIAVLTVVGIIPLVQGGWLGWRWWPDLPTLPDPLFGFDLSVPLRLFWVLLLLGGLAALVVWLVRRASATGGVDASARPAPAQAAPQSAPAETGAGSGSATAPEASGAPEASAATTATTAAFAGEAPPAPAPPPPPPLEPGPDASGEELGAWRQSHDAWRAEHAEWRAGQAEADRRARAAAAEENRAQARELMARADAARAARRASRPRASAAFVFTALGLAIVGGAVAAIAAMSSASTDGFAVPLALATAVCVFAVAMVIAALRRRRSGWLAFFASATTLVMLAATAIAAVLPEGRLIGPNASISLSTPQRLVQPLGDAYLSLYTTPGSAAEGPATVELSQGIGQAWITIDDGDRLQLDASDAGGVTIWVTDENGGMSAIGPDTRRPFVVGGPDGLASDEGPVDARLVLRQWTGSVYVEIRSEMQG</sequence>
<keyword evidence="5" id="KW-1185">Reference proteome</keyword>
<dbReference type="EMBL" id="BMRJ01000002">
    <property type="protein sequence ID" value="GGR29514.1"/>
    <property type="molecule type" value="Genomic_DNA"/>
</dbReference>
<evidence type="ECO:0000256" key="2">
    <source>
        <dbReference type="SAM" id="Phobius"/>
    </source>
</evidence>
<accession>A0A918CKY7</accession>
<keyword evidence="2" id="KW-0472">Membrane</keyword>
<feature type="region of interest" description="Disordered" evidence="1">
    <location>
        <begin position="1"/>
        <end position="41"/>
    </location>
</feature>
<feature type="transmembrane region" description="Helical" evidence="2">
    <location>
        <begin position="338"/>
        <end position="361"/>
    </location>
</feature>
<feature type="transmembrane region" description="Helical" evidence="2">
    <location>
        <begin position="367"/>
        <end position="389"/>
    </location>
</feature>
<feature type="transmembrane region" description="Helical" evidence="2">
    <location>
        <begin position="125"/>
        <end position="147"/>
    </location>
</feature>
<protein>
    <recommendedName>
        <fullName evidence="3">Phage shock protein PspC N-terminal domain-containing protein</fullName>
    </recommendedName>
</protein>
<gene>
    <name evidence="4" type="ORF">GCM10010196_24330</name>
</gene>
<dbReference type="AlphaFoldDB" id="A0A918CKY7"/>
<feature type="compositionally biased region" description="Pro residues" evidence="1">
    <location>
        <begin position="252"/>
        <end position="265"/>
    </location>
</feature>
<feature type="transmembrane region" description="Helical" evidence="2">
    <location>
        <begin position="396"/>
        <end position="418"/>
    </location>
</feature>
<feature type="region of interest" description="Disordered" evidence="1">
    <location>
        <begin position="198"/>
        <end position="308"/>
    </location>
</feature>
<evidence type="ECO:0000256" key="1">
    <source>
        <dbReference type="SAM" id="MobiDB-lite"/>
    </source>
</evidence>
<feature type="compositionally biased region" description="Basic and acidic residues" evidence="1">
    <location>
        <begin position="7"/>
        <end position="24"/>
    </location>
</feature>
<dbReference type="RefSeq" id="WP_189085615.1">
    <property type="nucleotide sequence ID" value="NZ_BMRJ01000002.1"/>
</dbReference>
<reference evidence="4" key="1">
    <citation type="journal article" date="2014" name="Int. J. Syst. Evol. Microbiol.">
        <title>Complete genome sequence of Corynebacterium casei LMG S-19264T (=DSM 44701T), isolated from a smear-ripened cheese.</title>
        <authorList>
            <consortium name="US DOE Joint Genome Institute (JGI-PGF)"/>
            <person name="Walter F."/>
            <person name="Albersmeier A."/>
            <person name="Kalinowski J."/>
            <person name="Ruckert C."/>
        </authorList>
    </citation>
    <scope>NUCLEOTIDE SEQUENCE</scope>
    <source>
        <strain evidence="4">JCM 3346</strain>
    </source>
</reference>